<dbReference type="OrthoDB" id="946068at2759"/>
<proteinExistence type="predicted"/>
<dbReference type="PROSITE" id="PS50003">
    <property type="entry name" value="PH_DOMAIN"/>
    <property type="match status" value="1"/>
</dbReference>
<dbReference type="GO" id="GO:0043548">
    <property type="term" value="F:phosphatidylinositol 3-kinase binding"/>
    <property type="evidence" value="ECO:0007669"/>
    <property type="project" value="TreeGrafter"/>
</dbReference>
<evidence type="ECO:0000259" key="2">
    <source>
        <dbReference type="PROSITE" id="PS50003"/>
    </source>
</evidence>
<dbReference type="GO" id="GO:0005829">
    <property type="term" value="C:cytosol"/>
    <property type="evidence" value="ECO:0007669"/>
    <property type="project" value="TreeGrafter"/>
</dbReference>
<reference evidence="3" key="1">
    <citation type="submission" date="2020-11" db="EMBL/GenBank/DDBJ databases">
        <authorList>
            <person name="Tran Van P."/>
        </authorList>
    </citation>
    <scope>NUCLEOTIDE SEQUENCE</scope>
</reference>
<dbReference type="SUPFAM" id="SSF50729">
    <property type="entry name" value="PH domain-like"/>
    <property type="match status" value="1"/>
</dbReference>
<evidence type="ECO:0000256" key="1">
    <source>
        <dbReference type="ARBA" id="ARBA00022737"/>
    </source>
</evidence>
<dbReference type="Proteomes" id="UP000728032">
    <property type="component" value="Unassembled WGS sequence"/>
</dbReference>
<dbReference type="InterPro" id="IPR039011">
    <property type="entry name" value="IRS"/>
</dbReference>
<sequence>MTSKTSKGVKCLDDNFVMPSDVKRAGYMKKLKTMKRKYFVLRDNNDSNEANLCYYDSEKK</sequence>
<accession>A0A7R9QZE9</accession>
<dbReference type="InterPro" id="IPR001849">
    <property type="entry name" value="PH_domain"/>
</dbReference>
<dbReference type="Gene3D" id="2.30.29.30">
    <property type="entry name" value="Pleckstrin-homology domain (PH domain)/Phosphotyrosine-binding domain (PTB)"/>
    <property type="match status" value="1"/>
</dbReference>
<dbReference type="EMBL" id="OC950751">
    <property type="protein sequence ID" value="CAD7664047.1"/>
    <property type="molecule type" value="Genomic_DNA"/>
</dbReference>
<dbReference type="AlphaFoldDB" id="A0A7R9QZE9"/>
<gene>
    <name evidence="3" type="ORF">ONB1V03_LOCUS20605</name>
</gene>
<organism evidence="3">
    <name type="scientific">Oppiella nova</name>
    <dbReference type="NCBI Taxonomy" id="334625"/>
    <lineage>
        <taxon>Eukaryota</taxon>
        <taxon>Metazoa</taxon>
        <taxon>Ecdysozoa</taxon>
        <taxon>Arthropoda</taxon>
        <taxon>Chelicerata</taxon>
        <taxon>Arachnida</taxon>
        <taxon>Acari</taxon>
        <taxon>Acariformes</taxon>
        <taxon>Sarcoptiformes</taxon>
        <taxon>Oribatida</taxon>
        <taxon>Brachypylina</taxon>
        <taxon>Oppioidea</taxon>
        <taxon>Oppiidae</taxon>
        <taxon>Oppiella</taxon>
    </lineage>
</organism>
<protein>
    <recommendedName>
        <fullName evidence="2">PH domain-containing protein</fullName>
    </recommendedName>
</protein>
<feature type="non-terminal residue" evidence="3">
    <location>
        <position position="1"/>
    </location>
</feature>
<dbReference type="GO" id="GO:0008286">
    <property type="term" value="P:insulin receptor signaling pathway"/>
    <property type="evidence" value="ECO:0007669"/>
    <property type="project" value="InterPro"/>
</dbReference>
<keyword evidence="4" id="KW-1185">Reference proteome</keyword>
<evidence type="ECO:0000313" key="3">
    <source>
        <dbReference type="EMBL" id="CAD7664047.1"/>
    </source>
</evidence>
<dbReference type="PANTHER" id="PTHR10614:SF13">
    <property type="entry name" value="INSULIN RECEPTOR SUBSTRATE 1"/>
    <property type="match status" value="1"/>
</dbReference>
<name>A0A7R9QZE9_9ACAR</name>
<dbReference type="InterPro" id="IPR011993">
    <property type="entry name" value="PH-like_dom_sf"/>
</dbReference>
<dbReference type="GO" id="GO:0005886">
    <property type="term" value="C:plasma membrane"/>
    <property type="evidence" value="ECO:0007669"/>
    <property type="project" value="TreeGrafter"/>
</dbReference>
<dbReference type="GO" id="GO:0005158">
    <property type="term" value="F:insulin receptor binding"/>
    <property type="evidence" value="ECO:0007669"/>
    <property type="project" value="InterPro"/>
</dbReference>
<evidence type="ECO:0000313" key="4">
    <source>
        <dbReference type="Proteomes" id="UP000728032"/>
    </source>
</evidence>
<dbReference type="EMBL" id="CAJPVJ010035926">
    <property type="protein sequence ID" value="CAG2181184.1"/>
    <property type="molecule type" value="Genomic_DNA"/>
</dbReference>
<keyword evidence="1" id="KW-0677">Repeat</keyword>
<dbReference type="PANTHER" id="PTHR10614">
    <property type="entry name" value="INSULIN RECEPTOR SUBSTRATE"/>
    <property type="match status" value="1"/>
</dbReference>
<feature type="domain" description="PH" evidence="2">
    <location>
        <begin position="21"/>
        <end position="60"/>
    </location>
</feature>